<organism evidence="2 3">
    <name type="scientific">Oceanirhabdus seepicola</name>
    <dbReference type="NCBI Taxonomy" id="2828781"/>
    <lineage>
        <taxon>Bacteria</taxon>
        <taxon>Bacillati</taxon>
        <taxon>Bacillota</taxon>
        <taxon>Clostridia</taxon>
        <taxon>Eubacteriales</taxon>
        <taxon>Clostridiaceae</taxon>
        <taxon>Oceanirhabdus</taxon>
    </lineage>
</organism>
<dbReference type="EMBL" id="JAGSOJ010000006">
    <property type="protein sequence ID" value="MCM1992558.1"/>
    <property type="molecule type" value="Genomic_DNA"/>
</dbReference>
<keyword evidence="1" id="KW-0812">Transmembrane</keyword>
<protein>
    <submittedName>
        <fullName evidence="2">Uncharacterized protein</fullName>
    </submittedName>
</protein>
<dbReference type="AlphaFoldDB" id="A0A9J6P9E8"/>
<keyword evidence="3" id="KW-1185">Reference proteome</keyword>
<evidence type="ECO:0000313" key="3">
    <source>
        <dbReference type="Proteomes" id="UP001056429"/>
    </source>
</evidence>
<evidence type="ECO:0000256" key="1">
    <source>
        <dbReference type="SAM" id="Phobius"/>
    </source>
</evidence>
<reference evidence="2" key="1">
    <citation type="journal article" date="2021" name="mSystems">
        <title>Bacteria and Archaea Synergistically Convert Glycine Betaine to Biogenic Methane in the Formosa Cold Seep of the South China Sea.</title>
        <authorList>
            <person name="Li L."/>
            <person name="Zhang W."/>
            <person name="Zhang S."/>
            <person name="Song L."/>
            <person name="Sun Q."/>
            <person name="Zhang H."/>
            <person name="Xiang H."/>
            <person name="Dong X."/>
        </authorList>
    </citation>
    <scope>NUCLEOTIDE SEQUENCE</scope>
    <source>
        <strain evidence="2">ZWT</strain>
    </source>
</reference>
<evidence type="ECO:0000313" key="2">
    <source>
        <dbReference type="EMBL" id="MCM1992558.1"/>
    </source>
</evidence>
<dbReference type="Proteomes" id="UP001056429">
    <property type="component" value="Unassembled WGS sequence"/>
</dbReference>
<gene>
    <name evidence="2" type="ORF">KDK92_22825</name>
</gene>
<reference evidence="2" key="2">
    <citation type="submission" date="2021-04" db="EMBL/GenBank/DDBJ databases">
        <authorList>
            <person name="Dong X."/>
        </authorList>
    </citation>
    <scope>NUCLEOTIDE SEQUENCE</scope>
    <source>
        <strain evidence="2">ZWT</strain>
    </source>
</reference>
<feature type="transmembrane region" description="Helical" evidence="1">
    <location>
        <begin position="9"/>
        <end position="26"/>
    </location>
</feature>
<feature type="transmembrane region" description="Helical" evidence="1">
    <location>
        <begin position="78"/>
        <end position="95"/>
    </location>
</feature>
<comment type="caution">
    <text evidence="2">The sequence shown here is derived from an EMBL/GenBank/DDBJ whole genome shotgun (WGS) entry which is preliminary data.</text>
</comment>
<keyword evidence="1" id="KW-0472">Membrane</keyword>
<proteinExistence type="predicted"/>
<name>A0A9J6P9E8_9CLOT</name>
<sequence>MSDDNKKLFKYLGIIFIGVLLTYKLPHDSYSISQYILSPIRYKNSVIYLSGIIPLVTFIIGIKGIFSLERFENKSKILIFLLIVMIIIPIMNWSLDFTRTNYHWLKRDGLKAVHIAQSDINLGHSNEELTINFKLELIDYSRSRNEFKIKVYLPKSLSDYVGKEFYEFEKDYRTYGNRSTLNVTEQIVVKLDNDYTPNSLFKTQWYWEDVVYELYNKKEEIRIIEHGF</sequence>
<feature type="transmembrane region" description="Helical" evidence="1">
    <location>
        <begin position="46"/>
        <end position="66"/>
    </location>
</feature>
<keyword evidence="1" id="KW-1133">Transmembrane helix</keyword>
<dbReference type="RefSeq" id="WP_250861722.1">
    <property type="nucleotide sequence ID" value="NZ_JAGSOJ010000006.1"/>
</dbReference>
<accession>A0A9J6P9E8</accession>